<dbReference type="SUPFAM" id="SSF55729">
    <property type="entry name" value="Acyl-CoA N-acyltransferases (Nat)"/>
    <property type="match status" value="1"/>
</dbReference>
<proteinExistence type="predicted"/>
<gene>
    <name evidence="4" type="ORF">PN457_08460</name>
</gene>
<evidence type="ECO:0000259" key="3">
    <source>
        <dbReference type="PROSITE" id="PS51186"/>
    </source>
</evidence>
<name>A0ABT5AQU5_9CYAN</name>
<dbReference type="Gene3D" id="3.40.630.30">
    <property type="match status" value="1"/>
</dbReference>
<protein>
    <submittedName>
        <fullName evidence="4">GNAT family N-acetyltransferase</fullName>
    </submittedName>
</protein>
<sequence>MKSFDETDLIYVRELGIDDISPVYHLGEQLFTSDLYPYLYRTWDEWEVIGLYNTDPEYCLVAETDGELAGFILGTIITKASWTYGYILWLAVNPKFQRRGVADKLVDHVISRMIEDGARFMLVDTDPTNNPAVKFFNRKGFGNIRQHIFLSMNLSKHEHYGRLIDYEHQKAERAGYRRTRPAIRAGKPDGLVNKVICNPLVNEALSNDE</sequence>
<evidence type="ECO:0000313" key="4">
    <source>
        <dbReference type="EMBL" id="MDB9539685.1"/>
    </source>
</evidence>
<dbReference type="InterPro" id="IPR016181">
    <property type="entry name" value="Acyl_CoA_acyltransferase"/>
</dbReference>
<reference evidence="4 5" key="1">
    <citation type="submission" date="2023-01" db="EMBL/GenBank/DDBJ databases">
        <title>Genomes from the Australian National Cyanobacteria Reference Collection.</title>
        <authorList>
            <person name="Willis A."/>
            <person name="Lee E.M.F."/>
        </authorList>
    </citation>
    <scope>NUCLEOTIDE SEQUENCE [LARGE SCALE GENOMIC DNA]</scope>
    <source>
        <strain evidence="4 5">CS-1033</strain>
    </source>
</reference>
<dbReference type="RefSeq" id="WP_271732640.1">
    <property type="nucleotide sequence ID" value="NZ_JANQDP010000097.1"/>
</dbReference>
<dbReference type="InterPro" id="IPR050680">
    <property type="entry name" value="YpeA/RimI_acetyltransf"/>
</dbReference>
<dbReference type="Pfam" id="PF00583">
    <property type="entry name" value="Acetyltransf_1"/>
    <property type="match status" value="1"/>
</dbReference>
<keyword evidence="1" id="KW-0808">Transferase</keyword>
<comment type="caution">
    <text evidence="4">The sequence shown here is derived from an EMBL/GenBank/DDBJ whole genome shotgun (WGS) entry which is preliminary data.</text>
</comment>
<dbReference type="InterPro" id="IPR000182">
    <property type="entry name" value="GNAT_dom"/>
</dbReference>
<feature type="domain" description="N-acetyltransferase" evidence="3">
    <location>
        <begin position="10"/>
        <end position="157"/>
    </location>
</feature>
<dbReference type="Proteomes" id="UP001212499">
    <property type="component" value="Unassembled WGS sequence"/>
</dbReference>
<dbReference type="EMBL" id="JAQMUH010000095">
    <property type="protein sequence ID" value="MDB9539685.1"/>
    <property type="molecule type" value="Genomic_DNA"/>
</dbReference>
<evidence type="ECO:0000256" key="2">
    <source>
        <dbReference type="ARBA" id="ARBA00023315"/>
    </source>
</evidence>
<keyword evidence="2" id="KW-0012">Acyltransferase</keyword>
<dbReference type="PROSITE" id="PS51186">
    <property type="entry name" value="GNAT"/>
    <property type="match status" value="1"/>
</dbReference>
<organism evidence="4 5">
    <name type="scientific">Anabaenopsis arnoldii</name>
    <dbReference type="NCBI Taxonomy" id="2152938"/>
    <lineage>
        <taxon>Bacteria</taxon>
        <taxon>Bacillati</taxon>
        <taxon>Cyanobacteriota</taxon>
        <taxon>Cyanophyceae</taxon>
        <taxon>Nostocales</taxon>
        <taxon>Nodulariaceae</taxon>
        <taxon>Anabaenopsis</taxon>
    </lineage>
</organism>
<evidence type="ECO:0000313" key="5">
    <source>
        <dbReference type="Proteomes" id="UP001212499"/>
    </source>
</evidence>
<dbReference type="PANTHER" id="PTHR43420">
    <property type="entry name" value="ACETYLTRANSFERASE"/>
    <property type="match status" value="1"/>
</dbReference>
<evidence type="ECO:0000256" key="1">
    <source>
        <dbReference type="ARBA" id="ARBA00022679"/>
    </source>
</evidence>
<keyword evidence="5" id="KW-1185">Reference proteome</keyword>
<dbReference type="CDD" id="cd04301">
    <property type="entry name" value="NAT_SF"/>
    <property type="match status" value="1"/>
</dbReference>
<accession>A0ABT5AQU5</accession>